<dbReference type="SUPFAM" id="SSF56059">
    <property type="entry name" value="Glutathione synthetase ATP-binding domain-like"/>
    <property type="match status" value="1"/>
</dbReference>
<keyword evidence="1" id="KW-0067">ATP-binding</keyword>
<dbReference type="PIRSF" id="PIRSF016766">
    <property type="entry name" value="UCP016766_ATPgrasp"/>
    <property type="match status" value="1"/>
</dbReference>
<protein>
    <submittedName>
        <fullName evidence="3">ATP-grasp domain-containing protein</fullName>
    </submittedName>
</protein>
<dbReference type="RefSeq" id="WP_378775873.1">
    <property type="nucleotide sequence ID" value="NZ_JBHTMX010000109.1"/>
</dbReference>
<keyword evidence="1" id="KW-0547">Nucleotide-binding</keyword>
<reference evidence="4" key="1">
    <citation type="journal article" date="2019" name="Int. J. Syst. Evol. Microbiol.">
        <title>The Global Catalogue of Microorganisms (GCM) 10K type strain sequencing project: providing services to taxonomists for standard genome sequencing and annotation.</title>
        <authorList>
            <consortium name="The Broad Institute Genomics Platform"/>
            <consortium name="The Broad Institute Genome Sequencing Center for Infectious Disease"/>
            <person name="Wu L."/>
            <person name="Ma J."/>
        </authorList>
    </citation>
    <scope>NUCLEOTIDE SEQUENCE [LARGE SCALE GENOMIC DNA]</scope>
    <source>
        <strain evidence="4">CCUG 61696</strain>
    </source>
</reference>
<gene>
    <name evidence="3" type="ORF">ACFQ4O_11695</name>
</gene>
<name>A0ABW3Z8L0_9HYPH</name>
<evidence type="ECO:0000259" key="2">
    <source>
        <dbReference type="PROSITE" id="PS50975"/>
    </source>
</evidence>
<dbReference type="InterPro" id="IPR003806">
    <property type="entry name" value="ATP-grasp_PylC-type"/>
</dbReference>
<dbReference type="PROSITE" id="PS50975">
    <property type="entry name" value="ATP_GRASP"/>
    <property type="match status" value="1"/>
</dbReference>
<accession>A0ABW3Z8L0</accession>
<dbReference type="InterPro" id="IPR040803">
    <property type="entry name" value="MfnD_preATP-grasp"/>
</dbReference>
<dbReference type="InterPro" id="IPR011761">
    <property type="entry name" value="ATP-grasp"/>
</dbReference>
<organism evidence="3 4">
    <name type="scientific">Methylopila musalis</name>
    <dbReference type="NCBI Taxonomy" id="1134781"/>
    <lineage>
        <taxon>Bacteria</taxon>
        <taxon>Pseudomonadati</taxon>
        <taxon>Pseudomonadota</taxon>
        <taxon>Alphaproteobacteria</taxon>
        <taxon>Hyphomicrobiales</taxon>
        <taxon>Methylopilaceae</taxon>
        <taxon>Methylopila</taxon>
    </lineage>
</organism>
<sequence>MFLCEFVTGGGFAGQPLPVSLAREGALMRDALARDLAELPGVSLTVAQDPQAPPCPFGAAAEVSNGDPWDFWEREAAACDLFWPVAPETDGLQARLAALGRAAGVQVMAPSAEAIRVASSKSLTAARLQASGVPTPPTFSPDRLPPTLVGACVSKPDDGAGCEGVRLWDAPPSPRDVPADHVLQPYVAGAAASLTVLNAFGRVSVLAANRQSIAVADGAIALAGLDVGALDRTAPELRALAQEIVAAIPGLDGLFGVDLALPEDGGPPVAIEINPRVTTAYVALREALGVNPLTLLPPFATEAREPPSVRPVEIRL</sequence>
<dbReference type="Pfam" id="PF18301">
    <property type="entry name" value="preATP-grasp_3"/>
    <property type="match status" value="1"/>
</dbReference>
<evidence type="ECO:0000313" key="3">
    <source>
        <dbReference type="EMBL" id="MFD1332660.1"/>
    </source>
</evidence>
<proteinExistence type="predicted"/>
<comment type="caution">
    <text evidence="3">The sequence shown here is derived from an EMBL/GenBank/DDBJ whole genome shotgun (WGS) entry which is preliminary data.</text>
</comment>
<dbReference type="Pfam" id="PF02655">
    <property type="entry name" value="ATP-grasp_3"/>
    <property type="match status" value="1"/>
</dbReference>
<dbReference type="Gene3D" id="3.30.470.20">
    <property type="entry name" value="ATP-grasp fold, B domain"/>
    <property type="match status" value="1"/>
</dbReference>
<dbReference type="Proteomes" id="UP001597171">
    <property type="component" value="Unassembled WGS sequence"/>
</dbReference>
<evidence type="ECO:0000313" key="4">
    <source>
        <dbReference type="Proteomes" id="UP001597171"/>
    </source>
</evidence>
<evidence type="ECO:0000256" key="1">
    <source>
        <dbReference type="PROSITE-ProRule" id="PRU00409"/>
    </source>
</evidence>
<dbReference type="InterPro" id="IPR024710">
    <property type="entry name" value="MfnD"/>
</dbReference>
<dbReference type="Gene3D" id="3.40.50.11770">
    <property type="match status" value="1"/>
</dbReference>
<dbReference type="EMBL" id="JBHTMX010000109">
    <property type="protein sequence ID" value="MFD1332660.1"/>
    <property type="molecule type" value="Genomic_DNA"/>
</dbReference>
<feature type="domain" description="ATP-grasp" evidence="2">
    <location>
        <begin position="101"/>
        <end position="301"/>
    </location>
</feature>
<keyword evidence="4" id="KW-1185">Reference proteome</keyword>
<dbReference type="Gene3D" id="2.30.36.100">
    <property type="match status" value="1"/>
</dbReference>